<feature type="transmembrane region" description="Helical" evidence="1">
    <location>
        <begin position="336"/>
        <end position="357"/>
    </location>
</feature>
<gene>
    <name evidence="3" type="ORF">CBW65_23135</name>
</gene>
<keyword evidence="1" id="KW-0472">Membrane</keyword>
<evidence type="ECO:0000313" key="4">
    <source>
        <dbReference type="Proteomes" id="UP000195437"/>
    </source>
</evidence>
<dbReference type="Pfam" id="PF02517">
    <property type="entry name" value="Rce1-like"/>
    <property type="match status" value="1"/>
</dbReference>
<feature type="domain" description="CAAX prenyl protease 2/Lysostaphin resistance protein A-like" evidence="2">
    <location>
        <begin position="376"/>
        <end position="472"/>
    </location>
</feature>
<feature type="transmembrane region" description="Helical" evidence="1">
    <location>
        <begin position="271"/>
        <end position="294"/>
    </location>
</feature>
<dbReference type="InterPro" id="IPR003675">
    <property type="entry name" value="Rce1/LyrA-like_dom"/>
</dbReference>
<feature type="transmembrane region" description="Helical" evidence="1">
    <location>
        <begin position="461"/>
        <end position="479"/>
    </location>
</feature>
<dbReference type="EMBL" id="CP021434">
    <property type="protein sequence ID" value="ARU63581.1"/>
    <property type="molecule type" value="Genomic_DNA"/>
</dbReference>
<feature type="transmembrane region" description="Helical" evidence="1">
    <location>
        <begin position="435"/>
        <end position="454"/>
    </location>
</feature>
<feature type="transmembrane region" description="Helical" evidence="1">
    <location>
        <begin position="248"/>
        <end position="265"/>
    </location>
</feature>
<reference evidence="4" key="1">
    <citation type="submission" date="2017-05" db="EMBL/GenBank/DDBJ databases">
        <authorList>
            <person name="Sung H."/>
        </authorList>
    </citation>
    <scope>NUCLEOTIDE SEQUENCE [LARGE SCALE GENOMIC DNA]</scope>
    <source>
        <strain evidence="4">AR23208</strain>
    </source>
</reference>
<keyword evidence="4" id="KW-1185">Reference proteome</keyword>
<keyword evidence="1" id="KW-1133">Transmembrane helix</keyword>
<proteinExistence type="predicted"/>
<evidence type="ECO:0000259" key="2">
    <source>
        <dbReference type="Pfam" id="PF02517"/>
    </source>
</evidence>
<dbReference type="OrthoDB" id="2380258at2"/>
<feature type="transmembrane region" description="Helical" evidence="1">
    <location>
        <begin position="217"/>
        <end position="236"/>
    </location>
</feature>
<organism evidence="3 4">
    <name type="scientific">Tumebacillus avium</name>
    <dbReference type="NCBI Taxonomy" id="1903704"/>
    <lineage>
        <taxon>Bacteria</taxon>
        <taxon>Bacillati</taxon>
        <taxon>Bacillota</taxon>
        <taxon>Bacilli</taxon>
        <taxon>Bacillales</taxon>
        <taxon>Alicyclobacillaceae</taxon>
        <taxon>Tumebacillus</taxon>
    </lineage>
</organism>
<sequence>MVRKMRSLLLLGLIGLALMLCELFWVQAMQHTPLPAAVTPAQAKTTAALWLGDAAVTLKQEENSAVSRYLHERKMTEAFRKEAADANKPLVMWKVKSGDSEVLVNRQNGRVEGVRGMTLALFPGTAASRTEQVRQELIKRFSLQSLSVSSINNVGVEHVLLSFETGYQYDGLREVIHAELYGDQFYAFEHRLEVAASSGTEDLGAQNTSKVENAVRGLTMISFTAVAAAIVLTAFYQISKWGVRGQRMFGEALISVSMLVLYWLINPTLAGLITGFLYGMILFGVFVITAPAGLPMQSPDERTSPPRPERFVITLTSELPLQRRWVVPHWPHQQIIAGYGVFGVLAGASTILAWVAAQAGFWFSDLRPQEALALSPWPVLLTGVAAAAAAINEELIFRRLGNFVLNRLLKSWIAAAILSSLVWSMGHLTYDVSPWYYRILELGLVIGPLFFWLYRRYGLGAVITGHFLYNCFLANVALAGAFGNYWGFLWLLLPGLVFALNKKGLRI</sequence>
<protein>
    <recommendedName>
        <fullName evidence="2">CAAX prenyl protease 2/Lysostaphin resistance protein A-like domain-containing protein</fullName>
    </recommendedName>
</protein>
<accession>A0A1Y0IST4</accession>
<dbReference type="RefSeq" id="WP_087458917.1">
    <property type="nucleotide sequence ID" value="NZ_CP021434.1"/>
</dbReference>
<dbReference type="GO" id="GO:0080120">
    <property type="term" value="P:CAAX-box protein maturation"/>
    <property type="evidence" value="ECO:0007669"/>
    <property type="project" value="UniProtKB-ARBA"/>
</dbReference>
<dbReference type="Proteomes" id="UP000195437">
    <property type="component" value="Chromosome"/>
</dbReference>
<evidence type="ECO:0000256" key="1">
    <source>
        <dbReference type="SAM" id="Phobius"/>
    </source>
</evidence>
<evidence type="ECO:0000313" key="3">
    <source>
        <dbReference type="EMBL" id="ARU63581.1"/>
    </source>
</evidence>
<name>A0A1Y0IST4_9BACL</name>
<keyword evidence="1" id="KW-0812">Transmembrane</keyword>
<dbReference type="GO" id="GO:0004175">
    <property type="term" value="F:endopeptidase activity"/>
    <property type="evidence" value="ECO:0007669"/>
    <property type="project" value="UniProtKB-ARBA"/>
</dbReference>
<dbReference type="KEGG" id="tum:CBW65_23135"/>
<dbReference type="AlphaFoldDB" id="A0A1Y0IST4"/>
<feature type="transmembrane region" description="Helical" evidence="1">
    <location>
        <begin position="409"/>
        <end position="429"/>
    </location>
</feature>
<feature type="transmembrane region" description="Helical" evidence="1">
    <location>
        <begin position="377"/>
        <end position="397"/>
    </location>
</feature>